<dbReference type="KEGG" id="thal:A1OE_153"/>
<name>K7YLJ3_9PROT</name>
<dbReference type="HOGENOM" id="CLU_3248735_0_0_5"/>
<dbReference type="AlphaFoldDB" id="K7YLJ3"/>
<organism evidence="1 2">
    <name type="scientific">Candidatus Endolissoclinum faulkneri L2</name>
    <dbReference type="NCBI Taxonomy" id="1193729"/>
    <lineage>
        <taxon>Bacteria</taxon>
        <taxon>Pseudomonadati</taxon>
        <taxon>Pseudomonadota</taxon>
        <taxon>Alphaproteobacteria</taxon>
        <taxon>Rhodospirillales</taxon>
        <taxon>Rhodospirillaceae</taxon>
        <taxon>Candidatus Endolissoclinum</taxon>
    </lineage>
</organism>
<evidence type="ECO:0000313" key="2">
    <source>
        <dbReference type="Proteomes" id="UP000010077"/>
    </source>
</evidence>
<evidence type="ECO:0000313" key="1">
    <source>
        <dbReference type="EMBL" id="AFX98357.1"/>
    </source>
</evidence>
<gene>
    <name evidence="1" type="ORF">A1OE_153</name>
</gene>
<accession>K7YLJ3</accession>
<keyword evidence="2" id="KW-1185">Reference proteome</keyword>
<sequence>MYKIQTLVTISFLIEKIYFYQLFMVNAASNNCISNNTINKTI</sequence>
<proteinExistence type="predicted"/>
<dbReference type="EMBL" id="CP003539">
    <property type="protein sequence ID" value="AFX98357.1"/>
    <property type="molecule type" value="Genomic_DNA"/>
</dbReference>
<dbReference type="Proteomes" id="UP000010077">
    <property type="component" value="Chromosome"/>
</dbReference>
<protein>
    <submittedName>
        <fullName evidence="1">Uncharacterized protein</fullName>
    </submittedName>
</protein>
<reference evidence="1 2" key="1">
    <citation type="journal article" date="2012" name="Proc. Natl. Acad. Sci. U.S.A.">
        <title>Genome streamlining and chemical defense in a coral reef symbiosis.</title>
        <authorList>
            <person name="Kwan J.C."/>
            <person name="Donia M.S."/>
            <person name="Han A.W."/>
            <person name="Hirose E."/>
            <person name="Haygood M.G."/>
            <person name="Schmidt E.W."/>
        </authorList>
    </citation>
    <scope>NUCLEOTIDE SEQUENCE [LARGE SCALE GENOMIC DNA]</scope>
    <source>
        <strain evidence="1 2">L2</strain>
    </source>
</reference>